<proteinExistence type="predicted"/>
<dbReference type="Pfam" id="PF12276">
    <property type="entry name" value="DUF3617"/>
    <property type="match status" value="1"/>
</dbReference>
<evidence type="ECO:0000313" key="3">
    <source>
        <dbReference type="Proteomes" id="UP000621898"/>
    </source>
</evidence>
<keyword evidence="1" id="KW-0732">Signal</keyword>
<sequence length="152" mass="16104">MNKLMVFVVAALAMPIGAAYAIDHPPTKEGLWLVRTQTIGNPGGKKSENTMKVCRDHASERAGEAVMRNMKGCTISNESLSGNVYSLAMHCAIAGMVIDSKGTTTFQSDTAVHSESHVTYSPAMNGETDQTAISDQTYLGSCPAGMKPGIVH</sequence>
<comment type="caution">
    <text evidence="2">The sequence shown here is derived from an EMBL/GenBank/DDBJ whole genome shotgun (WGS) entry which is preliminary data.</text>
</comment>
<accession>A0ABQ2ZJ30</accession>
<organism evidence="2 3">
    <name type="scientific">Rhodanobacter panaciterrae</name>
    <dbReference type="NCBI Taxonomy" id="490572"/>
    <lineage>
        <taxon>Bacteria</taxon>
        <taxon>Pseudomonadati</taxon>
        <taxon>Pseudomonadota</taxon>
        <taxon>Gammaproteobacteria</taxon>
        <taxon>Lysobacterales</taxon>
        <taxon>Rhodanobacteraceae</taxon>
        <taxon>Rhodanobacter</taxon>
    </lineage>
</organism>
<dbReference type="InterPro" id="IPR022061">
    <property type="entry name" value="DUF3617"/>
</dbReference>
<evidence type="ECO:0000313" key="2">
    <source>
        <dbReference type="EMBL" id="GGY17868.1"/>
    </source>
</evidence>
<protein>
    <recommendedName>
        <fullName evidence="4">DUF3617 family protein</fullName>
    </recommendedName>
</protein>
<dbReference type="RefSeq" id="WP_189439771.1">
    <property type="nucleotide sequence ID" value="NZ_BMXT01000001.1"/>
</dbReference>
<dbReference type="Proteomes" id="UP000621898">
    <property type="component" value="Unassembled WGS sequence"/>
</dbReference>
<feature type="chain" id="PRO_5045708911" description="DUF3617 family protein" evidence="1">
    <location>
        <begin position="22"/>
        <end position="152"/>
    </location>
</feature>
<gene>
    <name evidence="2" type="ORF">GCM10008098_07040</name>
</gene>
<evidence type="ECO:0000256" key="1">
    <source>
        <dbReference type="SAM" id="SignalP"/>
    </source>
</evidence>
<evidence type="ECO:0008006" key="4">
    <source>
        <dbReference type="Google" id="ProtNLM"/>
    </source>
</evidence>
<keyword evidence="3" id="KW-1185">Reference proteome</keyword>
<reference evidence="3" key="1">
    <citation type="journal article" date="2019" name="Int. J. Syst. Evol. Microbiol.">
        <title>The Global Catalogue of Microorganisms (GCM) 10K type strain sequencing project: providing services to taxonomists for standard genome sequencing and annotation.</title>
        <authorList>
            <consortium name="The Broad Institute Genomics Platform"/>
            <consortium name="The Broad Institute Genome Sequencing Center for Infectious Disease"/>
            <person name="Wu L."/>
            <person name="Ma J."/>
        </authorList>
    </citation>
    <scope>NUCLEOTIDE SEQUENCE [LARGE SCALE GENOMIC DNA]</scope>
    <source>
        <strain evidence="3">KCTC 22232</strain>
    </source>
</reference>
<name>A0ABQ2ZJ30_9GAMM</name>
<dbReference type="EMBL" id="BMXT01000001">
    <property type="protein sequence ID" value="GGY17868.1"/>
    <property type="molecule type" value="Genomic_DNA"/>
</dbReference>
<feature type="signal peptide" evidence="1">
    <location>
        <begin position="1"/>
        <end position="21"/>
    </location>
</feature>